<dbReference type="RefSeq" id="WP_229774104.1">
    <property type="nucleotide sequence ID" value="NZ_BMPG01000003.1"/>
</dbReference>
<dbReference type="Proteomes" id="UP000607197">
    <property type="component" value="Unassembled WGS sequence"/>
</dbReference>
<accession>A0A830FE37</accession>
<dbReference type="Gene3D" id="1.10.10.10">
    <property type="entry name" value="Winged helix-like DNA-binding domain superfamily/Winged helix DNA-binding domain"/>
    <property type="match status" value="1"/>
</dbReference>
<evidence type="ECO:0000313" key="5">
    <source>
        <dbReference type="EMBL" id="GGL66099.1"/>
    </source>
</evidence>
<dbReference type="InterPro" id="IPR011991">
    <property type="entry name" value="ArsR-like_HTH"/>
</dbReference>
<evidence type="ECO:0000256" key="3">
    <source>
        <dbReference type="ARBA" id="ARBA00023163"/>
    </source>
</evidence>
<dbReference type="Pfam" id="PF13412">
    <property type="entry name" value="HTH_24"/>
    <property type="match status" value="1"/>
</dbReference>
<feature type="domain" description="HTH asnC-type" evidence="4">
    <location>
        <begin position="11"/>
        <end position="72"/>
    </location>
</feature>
<dbReference type="InterPro" id="IPR019888">
    <property type="entry name" value="Tscrpt_reg_AsnC-like"/>
</dbReference>
<dbReference type="Gene3D" id="3.30.70.920">
    <property type="match status" value="1"/>
</dbReference>
<dbReference type="SUPFAM" id="SSF54909">
    <property type="entry name" value="Dimeric alpha+beta barrel"/>
    <property type="match status" value="1"/>
</dbReference>
<keyword evidence="2" id="KW-0238">DNA-binding</keyword>
<dbReference type="GO" id="GO:0043565">
    <property type="term" value="F:sequence-specific DNA binding"/>
    <property type="evidence" value="ECO:0007669"/>
    <property type="project" value="InterPro"/>
</dbReference>
<dbReference type="InterPro" id="IPR000485">
    <property type="entry name" value="AsnC-type_HTH_dom"/>
</dbReference>
<dbReference type="GO" id="GO:0043200">
    <property type="term" value="P:response to amino acid"/>
    <property type="evidence" value="ECO:0007669"/>
    <property type="project" value="TreeGrafter"/>
</dbReference>
<proteinExistence type="predicted"/>
<dbReference type="InterPro" id="IPR019887">
    <property type="entry name" value="Tscrpt_reg_AsnC/Lrp_C"/>
</dbReference>
<evidence type="ECO:0000256" key="2">
    <source>
        <dbReference type="ARBA" id="ARBA00023125"/>
    </source>
</evidence>
<dbReference type="AlphaFoldDB" id="A0A830FE37"/>
<evidence type="ECO:0000256" key="1">
    <source>
        <dbReference type="ARBA" id="ARBA00023015"/>
    </source>
</evidence>
<keyword evidence="3" id="KW-0804">Transcription</keyword>
<keyword evidence="1" id="KW-0805">Transcription regulation</keyword>
<dbReference type="InterPro" id="IPR011008">
    <property type="entry name" value="Dimeric_a/b-barrel"/>
</dbReference>
<dbReference type="InterPro" id="IPR036388">
    <property type="entry name" value="WH-like_DNA-bd_sf"/>
</dbReference>
<protein>
    <submittedName>
        <fullName evidence="5">Transcriptional regulator</fullName>
    </submittedName>
</protein>
<comment type="caution">
    <text evidence="5">The sequence shown here is derived from an EMBL/GenBank/DDBJ whole genome shotgun (WGS) entry which is preliminary data.</text>
</comment>
<dbReference type="CDD" id="cd00090">
    <property type="entry name" value="HTH_ARSR"/>
    <property type="match status" value="1"/>
</dbReference>
<dbReference type="GO" id="GO:0005829">
    <property type="term" value="C:cytosol"/>
    <property type="evidence" value="ECO:0007669"/>
    <property type="project" value="TreeGrafter"/>
</dbReference>
<dbReference type="PROSITE" id="PS50956">
    <property type="entry name" value="HTH_ASNC_2"/>
    <property type="match status" value="1"/>
</dbReference>
<keyword evidence="6" id="KW-1185">Reference proteome</keyword>
<dbReference type="PRINTS" id="PR00033">
    <property type="entry name" value="HTHASNC"/>
</dbReference>
<dbReference type="PANTHER" id="PTHR30154:SF34">
    <property type="entry name" value="TRANSCRIPTIONAL REGULATOR AZLB"/>
    <property type="match status" value="1"/>
</dbReference>
<dbReference type="PANTHER" id="PTHR30154">
    <property type="entry name" value="LEUCINE-RESPONSIVE REGULATORY PROTEIN"/>
    <property type="match status" value="1"/>
</dbReference>
<evidence type="ECO:0000259" key="4">
    <source>
        <dbReference type="PROSITE" id="PS50956"/>
    </source>
</evidence>
<gene>
    <name evidence="5" type="ORF">GCM10009039_25010</name>
</gene>
<dbReference type="SUPFAM" id="SSF46785">
    <property type="entry name" value="Winged helix' DNA-binding domain"/>
    <property type="match status" value="1"/>
</dbReference>
<dbReference type="InterPro" id="IPR036390">
    <property type="entry name" value="WH_DNA-bd_sf"/>
</dbReference>
<dbReference type="EMBL" id="BMPG01000003">
    <property type="protein sequence ID" value="GGL66099.1"/>
    <property type="molecule type" value="Genomic_DNA"/>
</dbReference>
<dbReference type="SMART" id="SM00344">
    <property type="entry name" value="HTH_ASNC"/>
    <property type="match status" value="1"/>
</dbReference>
<evidence type="ECO:0000313" key="6">
    <source>
        <dbReference type="Proteomes" id="UP000607197"/>
    </source>
</evidence>
<dbReference type="Pfam" id="PF01037">
    <property type="entry name" value="AsnC_trans_reg"/>
    <property type="match status" value="1"/>
</dbReference>
<name>A0A830FE37_9EURY</name>
<sequence>MSEPTHPAADIDDVDRSILKILQSDGRTALSEIARRLDMGSATIHERVRTLEEHGFIREYRAVLDPELLGIDEVAFVNVEANPGRFAEVGERIAEHRSVQEVHELTGAADLLVKVRVRGREGLSDFLSTLGEYDGVQKTSTNVALRTVKEESRLDLNGDD</sequence>
<reference evidence="5" key="1">
    <citation type="journal article" date="2014" name="Int. J. Syst. Evol. Microbiol.">
        <title>Complete genome sequence of Corynebacterium casei LMG S-19264T (=DSM 44701T), isolated from a smear-ripened cheese.</title>
        <authorList>
            <consortium name="US DOE Joint Genome Institute (JGI-PGF)"/>
            <person name="Walter F."/>
            <person name="Albersmeier A."/>
            <person name="Kalinowski J."/>
            <person name="Ruckert C."/>
        </authorList>
    </citation>
    <scope>NUCLEOTIDE SEQUENCE</scope>
    <source>
        <strain evidence="5">JCM 19596</strain>
    </source>
</reference>
<reference evidence="5" key="2">
    <citation type="submission" date="2020-09" db="EMBL/GenBank/DDBJ databases">
        <authorList>
            <person name="Sun Q."/>
            <person name="Ohkuma M."/>
        </authorList>
    </citation>
    <scope>NUCLEOTIDE SEQUENCE</scope>
    <source>
        <strain evidence="5">JCM 19596</strain>
    </source>
</reference>
<organism evidence="5 6">
    <name type="scientific">Halocalculus aciditolerans</name>
    <dbReference type="NCBI Taxonomy" id="1383812"/>
    <lineage>
        <taxon>Archaea</taxon>
        <taxon>Methanobacteriati</taxon>
        <taxon>Methanobacteriota</taxon>
        <taxon>Stenosarchaea group</taxon>
        <taxon>Halobacteria</taxon>
        <taxon>Halobacteriales</taxon>
        <taxon>Halobacteriaceae</taxon>
        <taxon>Halocalculus</taxon>
    </lineage>
</organism>